<dbReference type="EMBL" id="FWEV01000128">
    <property type="protein sequence ID" value="SLM30204.1"/>
    <property type="molecule type" value="Genomic_DNA"/>
</dbReference>
<reference evidence="1 2" key="1">
    <citation type="submission" date="2017-03" db="EMBL/GenBank/DDBJ databases">
        <authorList>
            <person name="Afonso C.L."/>
            <person name="Miller P.J."/>
            <person name="Scott M.A."/>
            <person name="Spackman E."/>
            <person name="Goraichik I."/>
            <person name="Dimitrov K.M."/>
            <person name="Suarez D.L."/>
            <person name="Swayne D.E."/>
        </authorList>
    </citation>
    <scope>NUCLEOTIDE SEQUENCE [LARGE SCALE GENOMIC DNA]</scope>
    <source>
        <strain evidence="1">PRJEB14757</strain>
    </source>
</reference>
<sequence>MTEKTEIKGNVEIVATSVDSVEKSEASEKIENKADDSYMRFETIKAIRETRESFKKKVDCYNDKYIKKTVDSGREFMKELQNDPLKKIDSIIEDSSKAVKTFKSDSRKKYDEVKTKSKEISGKFKESPFKYVGDVVKDAKADTEKKIEKYKENRKKFLEGVEKDVNIIRQDIMDAGKKVIDNLPMKKRVEKKISSTIEKFPSILNLPSKKEVEELISGLDSVSKKVDSLSKQASAA</sequence>
<keyword evidence="2" id="KW-1185">Reference proteome</keyword>
<accession>A0A1W1HCI2</accession>
<dbReference type="AlphaFoldDB" id="A0A1W1HCI2"/>
<evidence type="ECO:0000313" key="2">
    <source>
        <dbReference type="Proteomes" id="UP000191931"/>
    </source>
</evidence>
<name>A0A1W1HCI2_9BACT</name>
<protein>
    <submittedName>
        <fullName evidence="1">Uncharacterized protein</fullName>
    </submittedName>
</protein>
<dbReference type="Proteomes" id="UP000191931">
    <property type="component" value="Unassembled WGS sequence"/>
</dbReference>
<dbReference type="RefSeq" id="WP_080807840.1">
    <property type="nucleotide sequence ID" value="NZ_LT828558.1"/>
</dbReference>
<proteinExistence type="predicted"/>
<gene>
    <name evidence="1" type="ORF">MTBBW1_2130099</name>
</gene>
<evidence type="ECO:0000313" key="1">
    <source>
        <dbReference type="EMBL" id="SLM30204.1"/>
    </source>
</evidence>
<organism evidence="1 2">
    <name type="scientific">Desulfamplus magnetovallimortis</name>
    <dbReference type="NCBI Taxonomy" id="1246637"/>
    <lineage>
        <taxon>Bacteria</taxon>
        <taxon>Pseudomonadati</taxon>
        <taxon>Thermodesulfobacteriota</taxon>
        <taxon>Desulfobacteria</taxon>
        <taxon>Desulfobacterales</taxon>
        <taxon>Desulfobacteraceae</taxon>
        <taxon>Desulfamplus</taxon>
    </lineage>
</organism>